<organism evidence="5 6">
    <name type="scientific">Paenibacillus oryzisoli</name>
    <dbReference type="NCBI Taxonomy" id="1850517"/>
    <lineage>
        <taxon>Bacteria</taxon>
        <taxon>Bacillati</taxon>
        <taxon>Bacillota</taxon>
        <taxon>Bacilli</taxon>
        <taxon>Bacillales</taxon>
        <taxon>Paenibacillaceae</taxon>
        <taxon>Paenibacillus</taxon>
    </lineage>
</organism>
<reference evidence="5 6" key="1">
    <citation type="submission" date="2016-05" db="EMBL/GenBank/DDBJ databases">
        <title>Paenibacillus sp. 1ZS3-15 nov., isolated from the rhizosphere soil.</title>
        <authorList>
            <person name="Zhang X.X."/>
            <person name="Zhang J."/>
        </authorList>
    </citation>
    <scope>NUCLEOTIDE SEQUENCE [LARGE SCALE GENOMIC DNA]</scope>
    <source>
        <strain evidence="5 6">1ZS3-15</strain>
    </source>
</reference>
<dbReference type="InterPro" id="IPR018062">
    <property type="entry name" value="HTH_AraC-typ_CS"/>
</dbReference>
<dbReference type="PROSITE" id="PS00041">
    <property type="entry name" value="HTH_ARAC_FAMILY_1"/>
    <property type="match status" value="1"/>
</dbReference>
<dbReference type="Pfam" id="PF06719">
    <property type="entry name" value="AraC_N"/>
    <property type="match status" value="1"/>
</dbReference>
<evidence type="ECO:0000256" key="2">
    <source>
        <dbReference type="ARBA" id="ARBA00023125"/>
    </source>
</evidence>
<dbReference type="InterPro" id="IPR009057">
    <property type="entry name" value="Homeodomain-like_sf"/>
</dbReference>
<feature type="domain" description="HTH araC/xylS-type" evidence="4">
    <location>
        <begin position="201"/>
        <end position="299"/>
    </location>
</feature>
<dbReference type="GO" id="GO:0043565">
    <property type="term" value="F:sequence-specific DNA binding"/>
    <property type="evidence" value="ECO:0007669"/>
    <property type="project" value="InterPro"/>
</dbReference>
<evidence type="ECO:0000256" key="1">
    <source>
        <dbReference type="ARBA" id="ARBA00023015"/>
    </source>
</evidence>
<evidence type="ECO:0000256" key="3">
    <source>
        <dbReference type="ARBA" id="ARBA00023163"/>
    </source>
</evidence>
<keyword evidence="2" id="KW-0238">DNA-binding</keyword>
<dbReference type="AlphaFoldDB" id="A0A198ACJ9"/>
<proteinExistence type="predicted"/>
<dbReference type="PANTHER" id="PTHR43436">
    <property type="entry name" value="ARAC-FAMILY TRANSCRIPTIONAL REGULATOR"/>
    <property type="match status" value="1"/>
</dbReference>
<keyword evidence="6" id="KW-1185">Reference proteome</keyword>
<dbReference type="GO" id="GO:0003700">
    <property type="term" value="F:DNA-binding transcription factor activity"/>
    <property type="evidence" value="ECO:0007669"/>
    <property type="project" value="InterPro"/>
</dbReference>
<protein>
    <submittedName>
        <fullName evidence="5">AraC family transcriptional regulator</fullName>
    </submittedName>
</protein>
<dbReference type="Gene3D" id="1.10.10.60">
    <property type="entry name" value="Homeodomain-like"/>
    <property type="match status" value="2"/>
</dbReference>
<dbReference type="PROSITE" id="PS01124">
    <property type="entry name" value="HTH_ARAC_FAMILY_2"/>
    <property type="match status" value="1"/>
</dbReference>
<name>A0A198ACJ9_9BACL</name>
<dbReference type="RefSeq" id="WP_068664127.1">
    <property type="nucleotide sequence ID" value="NZ_LYPB01000063.1"/>
</dbReference>
<dbReference type="EMBL" id="LYPB01000063">
    <property type="protein sequence ID" value="OAS18673.1"/>
    <property type="molecule type" value="Genomic_DNA"/>
</dbReference>
<dbReference type="Proteomes" id="UP000078454">
    <property type="component" value="Unassembled WGS sequence"/>
</dbReference>
<keyword evidence="1" id="KW-0805">Transcription regulation</keyword>
<dbReference type="InterPro" id="IPR009594">
    <property type="entry name" value="Tscrpt_reg_HTH_AraC_N"/>
</dbReference>
<dbReference type="InterPro" id="IPR018060">
    <property type="entry name" value="HTH_AraC"/>
</dbReference>
<dbReference type="Pfam" id="PF12833">
    <property type="entry name" value="HTH_18"/>
    <property type="match status" value="1"/>
</dbReference>
<keyword evidence="3" id="KW-0804">Transcription</keyword>
<accession>A0A198ACJ9</accession>
<dbReference type="SUPFAM" id="SSF46689">
    <property type="entry name" value="Homeodomain-like"/>
    <property type="match status" value="2"/>
</dbReference>
<evidence type="ECO:0000313" key="6">
    <source>
        <dbReference type="Proteomes" id="UP000078454"/>
    </source>
</evidence>
<dbReference type="STRING" id="1850517.A8708_29080"/>
<dbReference type="SMART" id="SM00342">
    <property type="entry name" value="HTH_ARAC"/>
    <property type="match status" value="1"/>
</dbReference>
<evidence type="ECO:0000259" key="4">
    <source>
        <dbReference type="PROSITE" id="PS01124"/>
    </source>
</evidence>
<sequence>MDTLNNSLRMEQSLHQLVDLISRHAPSNGTHQTTIPSLALLHATTLSEPVESVYKPSICVVVQGAKIATLADETYRYDPSTYLVTSVELPIKGQIIEGSNETPFLSLKLHFDSDVILDIVKAINRPESLLEEDCRGITVSQTSPALLEALVRLMQLLDAPEDIHVLSPFIIREILYRVLQGETGVLLHQSAIIGSHAHSIAQAIQLINLNYDKPVTIEQLAKTVNMSTSSFHKHFKRITAMSPLQYQKTVRLQEARHLMLMETLPVSDASFRVGYESPSQFSREYTRMYGRSPLHDVQALRSSITSSIVQL</sequence>
<gene>
    <name evidence="5" type="ORF">A8708_29080</name>
</gene>
<dbReference type="OrthoDB" id="34150at2"/>
<evidence type="ECO:0000313" key="5">
    <source>
        <dbReference type="EMBL" id="OAS18673.1"/>
    </source>
</evidence>
<comment type="caution">
    <text evidence="5">The sequence shown here is derived from an EMBL/GenBank/DDBJ whole genome shotgun (WGS) entry which is preliminary data.</text>
</comment>
<dbReference type="PANTHER" id="PTHR43436:SF1">
    <property type="entry name" value="TRANSCRIPTIONAL REGULATORY PROTEIN"/>
    <property type="match status" value="1"/>
</dbReference>